<proteinExistence type="predicted"/>
<dbReference type="Pfam" id="PF16087">
    <property type="entry name" value="DUF4817"/>
    <property type="match status" value="1"/>
</dbReference>
<protein>
    <recommendedName>
        <fullName evidence="1">DUF4817 domain-containing protein</fullName>
    </recommendedName>
</protein>
<evidence type="ECO:0000313" key="2">
    <source>
        <dbReference type="EMBL" id="CAH2085906.1"/>
    </source>
</evidence>
<evidence type="ECO:0000313" key="3">
    <source>
        <dbReference type="Proteomes" id="UP001153954"/>
    </source>
</evidence>
<sequence length="110" mass="12596">MASPSGMYTSHEYTDMHLIYGEARCNARAAARLYAERYPNRRHPSHEVFSRTHNAISEGRIPGERSGCGRLALFDDDIVLSEVETDPSTSVRFIHQCILYLSMFVERQNM</sequence>
<dbReference type="Proteomes" id="UP001153954">
    <property type="component" value="Unassembled WGS sequence"/>
</dbReference>
<reference evidence="2" key="1">
    <citation type="submission" date="2022-03" db="EMBL/GenBank/DDBJ databases">
        <authorList>
            <person name="Tunstrom K."/>
        </authorList>
    </citation>
    <scope>NUCLEOTIDE SEQUENCE</scope>
</reference>
<feature type="domain" description="DUF4817" evidence="1">
    <location>
        <begin position="9"/>
        <end position="52"/>
    </location>
</feature>
<evidence type="ECO:0000259" key="1">
    <source>
        <dbReference type="Pfam" id="PF16087"/>
    </source>
</evidence>
<name>A0AAU9TFL5_EUPED</name>
<dbReference type="EMBL" id="CAKOGL010000004">
    <property type="protein sequence ID" value="CAH2085906.1"/>
    <property type="molecule type" value="Genomic_DNA"/>
</dbReference>
<gene>
    <name evidence="2" type="ORF">EEDITHA_LOCUS2340</name>
</gene>
<comment type="caution">
    <text evidence="2">The sequence shown here is derived from an EMBL/GenBank/DDBJ whole genome shotgun (WGS) entry which is preliminary data.</text>
</comment>
<keyword evidence="3" id="KW-1185">Reference proteome</keyword>
<dbReference type="InterPro" id="IPR032135">
    <property type="entry name" value="DUF4817"/>
</dbReference>
<dbReference type="AlphaFoldDB" id="A0AAU9TFL5"/>
<accession>A0AAU9TFL5</accession>
<organism evidence="2 3">
    <name type="scientific">Euphydryas editha</name>
    <name type="common">Edith's checkerspot</name>
    <dbReference type="NCBI Taxonomy" id="104508"/>
    <lineage>
        <taxon>Eukaryota</taxon>
        <taxon>Metazoa</taxon>
        <taxon>Ecdysozoa</taxon>
        <taxon>Arthropoda</taxon>
        <taxon>Hexapoda</taxon>
        <taxon>Insecta</taxon>
        <taxon>Pterygota</taxon>
        <taxon>Neoptera</taxon>
        <taxon>Endopterygota</taxon>
        <taxon>Lepidoptera</taxon>
        <taxon>Glossata</taxon>
        <taxon>Ditrysia</taxon>
        <taxon>Papilionoidea</taxon>
        <taxon>Nymphalidae</taxon>
        <taxon>Nymphalinae</taxon>
        <taxon>Euphydryas</taxon>
    </lineage>
</organism>